<evidence type="ECO:0000256" key="1">
    <source>
        <dbReference type="ARBA" id="ARBA00023172"/>
    </source>
</evidence>
<dbReference type="Gene3D" id="1.10.443.10">
    <property type="entry name" value="Intergrase catalytic core"/>
    <property type="match status" value="1"/>
</dbReference>
<dbReference type="InterPro" id="IPR013762">
    <property type="entry name" value="Integrase-like_cat_sf"/>
</dbReference>
<dbReference type="Proteomes" id="UP001162164">
    <property type="component" value="Unassembled WGS sequence"/>
</dbReference>
<evidence type="ECO:0000313" key="3">
    <source>
        <dbReference type="Proteomes" id="UP001162164"/>
    </source>
</evidence>
<proteinExistence type="predicted"/>
<protein>
    <recommendedName>
        <fullName evidence="4">Tyr recombinase domain-containing protein</fullName>
    </recommendedName>
</protein>
<organism evidence="2 3">
    <name type="scientific">Molorchus minor</name>
    <dbReference type="NCBI Taxonomy" id="1323400"/>
    <lineage>
        <taxon>Eukaryota</taxon>
        <taxon>Metazoa</taxon>
        <taxon>Ecdysozoa</taxon>
        <taxon>Arthropoda</taxon>
        <taxon>Hexapoda</taxon>
        <taxon>Insecta</taxon>
        <taxon>Pterygota</taxon>
        <taxon>Neoptera</taxon>
        <taxon>Endopterygota</taxon>
        <taxon>Coleoptera</taxon>
        <taxon>Polyphaga</taxon>
        <taxon>Cucujiformia</taxon>
        <taxon>Chrysomeloidea</taxon>
        <taxon>Cerambycidae</taxon>
        <taxon>Lamiinae</taxon>
        <taxon>Monochamini</taxon>
        <taxon>Molorchus</taxon>
    </lineage>
</organism>
<gene>
    <name evidence="2" type="ORF">NQ317_019332</name>
</gene>
<sequence>MINDLEYTRQTVTTSRRFFVKYTREKCINQVAGVYKIRNVPKEIATYLNLLYPETYTGHCFRRSSATLLADAGADIHH</sequence>
<keyword evidence="1" id="KW-0233">DNA recombination</keyword>
<name>A0ABQ9IRN4_9CUCU</name>
<dbReference type="EMBL" id="JAPWTJ010003178">
    <property type="protein sequence ID" value="KAJ8961035.1"/>
    <property type="molecule type" value="Genomic_DNA"/>
</dbReference>
<comment type="caution">
    <text evidence="2">The sequence shown here is derived from an EMBL/GenBank/DDBJ whole genome shotgun (WGS) entry which is preliminary data.</text>
</comment>
<dbReference type="InterPro" id="IPR011010">
    <property type="entry name" value="DNA_brk_join_enz"/>
</dbReference>
<evidence type="ECO:0000313" key="2">
    <source>
        <dbReference type="EMBL" id="KAJ8961035.1"/>
    </source>
</evidence>
<dbReference type="SUPFAM" id="SSF56349">
    <property type="entry name" value="DNA breaking-rejoining enzymes"/>
    <property type="match status" value="1"/>
</dbReference>
<keyword evidence="3" id="KW-1185">Reference proteome</keyword>
<reference evidence="2" key="1">
    <citation type="journal article" date="2023" name="Insect Mol. Biol.">
        <title>Genome sequencing provides insights into the evolution of gene families encoding plant cell wall-degrading enzymes in longhorned beetles.</title>
        <authorList>
            <person name="Shin N.R."/>
            <person name="Okamura Y."/>
            <person name="Kirsch R."/>
            <person name="Pauchet Y."/>
        </authorList>
    </citation>
    <scope>NUCLEOTIDE SEQUENCE</scope>
    <source>
        <strain evidence="2">MMC_N1</strain>
    </source>
</reference>
<accession>A0ABQ9IRN4</accession>
<evidence type="ECO:0008006" key="4">
    <source>
        <dbReference type="Google" id="ProtNLM"/>
    </source>
</evidence>